<reference evidence="2" key="1">
    <citation type="submission" date="2022-01" db="EMBL/GenBank/DDBJ databases">
        <title>Whole genome-based taxonomy of the Shewanellaceae.</title>
        <authorList>
            <person name="Martin-Rodriguez A.J."/>
        </authorList>
    </citation>
    <scope>NUCLEOTIDE SEQUENCE</scope>
    <source>
        <strain evidence="2">KCTC 23973</strain>
    </source>
</reference>
<dbReference type="PANTHER" id="PTHR34980">
    <property type="entry name" value="INNER MEMBRANE PROTEIN-RELATED-RELATED"/>
    <property type="match status" value="1"/>
</dbReference>
<keyword evidence="1" id="KW-0812">Transmembrane</keyword>
<proteinExistence type="predicted"/>
<evidence type="ECO:0000313" key="3">
    <source>
        <dbReference type="Proteomes" id="UP001139293"/>
    </source>
</evidence>
<keyword evidence="3" id="KW-1185">Reference proteome</keyword>
<protein>
    <submittedName>
        <fullName evidence="2">DUF805 domain-containing protein</fullName>
    </submittedName>
</protein>
<feature type="transmembrane region" description="Helical" evidence="1">
    <location>
        <begin position="23"/>
        <end position="53"/>
    </location>
</feature>
<dbReference type="RefSeq" id="WP_248950169.1">
    <property type="nucleotide sequence ID" value="NZ_JAKILB010000006.1"/>
</dbReference>
<gene>
    <name evidence="2" type="ORF">L2740_10690</name>
</gene>
<evidence type="ECO:0000256" key="1">
    <source>
        <dbReference type="SAM" id="Phobius"/>
    </source>
</evidence>
<dbReference type="Pfam" id="PF05656">
    <property type="entry name" value="DUF805"/>
    <property type="match status" value="1"/>
</dbReference>
<comment type="caution">
    <text evidence="2">The sequence shown here is derived from an EMBL/GenBank/DDBJ whole genome shotgun (WGS) entry which is preliminary data.</text>
</comment>
<evidence type="ECO:0000313" key="2">
    <source>
        <dbReference type="EMBL" id="MCL1139008.1"/>
    </source>
</evidence>
<organism evidence="2 3">
    <name type="scientific">Shewanella pneumatophori</name>
    <dbReference type="NCBI Taxonomy" id="314092"/>
    <lineage>
        <taxon>Bacteria</taxon>
        <taxon>Pseudomonadati</taxon>
        <taxon>Pseudomonadota</taxon>
        <taxon>Gammaproteobacteria</taxon>
        <taxon>Alteromonadales</taxon>
        <taxon>Shewanellaceae</taxon>
        <taxon>Shewanella</taxon>
    </lineage>
</organism>
<dbReference type="PANTHER" id="PTHR34980:SF2">
    <property type="entry name" value="INNER MEMBRANE PROTEIN YHAH-RELATED"/>
    <property type="match status" value="1"/>
</dbReference>
<name>A0A9X2CDC3_9GAMM</name>
<keyword evidence="1" id="KW-1133">Transmembrane helix</keyword>
<accession>A0A9X2CDC3</accession>
<feature type="transmembrane region" description="Helical" evidence="1">
    <location>
        <begin position="73"/>
        <end position="93"/>
    </location>
</feature>
<dbReference type="InterPro" id="IPR008523">
    <property type="entry name" value="DUF805"/>
</dbReference>
<dbReference type="EMBL" id="JAKILB010000006">
    <property type="protein sequence ID" value="MCL1139008.1"/>
    <property type="molecule type" value="Genomic_DNA"/>
</dbReference>
<sequence>MEHFIGPLKKYAEFSGRARRQEFWMFLLICFSIQFALTIVGLETISLLFSLALIVPNLSIGARRLHDTGRSGWWQLLLLIPLIGFIVLVVFWAQDSHDANSYGANPKEGVPA</sequence>
<keyword evidence="1" id="KW-0472">Membrane</keyword>
<dbReference type="AlphaFoldDB" id="A0A9X2CDC3"/>
<dbReference type="GO" id="GO:0005886">
    <property type="term" value="C:plasma membrane"/>
    <property type="evidence" value="ECO:0007669"/>
    <property type="project" value="TreeGrafter"/>
</dbReference>
<dbReference type="Proteomes" id="UP001139293">
    <property type="component" value="Unassembled WGS sequence"/>
</dbReference>